<evidence type="ECO:0000313" key="3">
    <source>
        <dbReference type="EMBL" id="MBD1392471.1"/>
    </source>
</evidence>
<proteinExistence type="predicted"/>
<dbReference type="Proteomes" id="UP000619078">
    <property type="component" value="Unassembled WGS sequence"/>
</dbReference>
<feature type="region of interest" description="Disordered" evidence="1">
    <location>
        <begin position="193"/>
        <end position="214"/>
    </location>
</feature>
<dbReference type="EMBL" id="JACWMX010000002">
    <property type="protein sequence ID" value="MBD1392471.1"/>
    <property type="molecule type" value="Genomic_DNA"/>
</dbReference>
<gene>
    <name evidence="3" type="ORF">IDJ76_05105</name>
</gene>
<feature type="chain" id="PRO_5037342359" description="Outer membrane protein beta-barrel domain-containing protein" evidence="2">
    <location>
        <begin position="19"/>
        <end position="214"/>
    </location>
</feature>
<sequence length="214" mass="22670">MKRLILTLVVLTTFILNARSQSENFRAFKVDFSLGYASPANSGSGAGSSSGGVSFTLHPHYRLSDQFAVGLRVDAALLGYSTYDAVSNTFSASQIASLTSYALTGEYYLMDGGFRPFIGAGAGVFSQSSIQVLDANGSTIVNGTLLESKIGVFPEVGFEVGHFRVSGDYNFLPNKAGYLGVKMGFFFGGGRKDGGGSSRGQRKGRGGKYLNWEG</sequence>
<keyword evidence="4" id="KW-1185">Reference proteome</keyword>
<evidence type="ECO:0008006" key="5">
    <source>
        <dbReference type="Google" id="ProtNLM"/>
    </source>
</evidence>
<evidence type="ECO:0000313" key="4">
    <source>
        <dbReference type="Proteomes" id="UP000619078"/>
    </source>
</evidence>
<dbReference type="AlphaFoldDB" id="A0A926S570"/>
<feature type="signal peptide" evidence="2">
    <location>
        <begin position="1"/>
        <end position="18"/>
    </location>
</feature>
<organism evidence="3 4">
    <name type="scientific">Mucilaginibacter glaciei</name>
    <dbReference type="NCBI Taxonomy" id="2772109"/>
    <lineage>
        <taxon>Bacteria</taxon>
        <taxon>Pseudomonadati</taxon>
        <taxon>Bacteroidota</taxon>
        <taxon>Sphingobacteriia</taxon>
        <taxon>Sphingobacteriales</taxon>
        <taxon>Sphingobacteriaceae</taxon>
        <taxon>Mucilaginibacter</taxon>
    </lineage>
</organism>
<protein>
    <recommendedName>
        <fullName evidence="5">Outer membrane protein beta-barrel domain-containing protein</fullName>
    </recommendedName>
</protein>
<keyword evidence="2" id="KW-0732">Signal</keyword>
<name>A0A926S570_9SPHI</name>
<accession>A0A926S570</accession>
<evidence type="ECO:0000256" key="2">
    <source>
        <dbReference type="SAM" id="SignalP"/>
    </source>
</evidence>
<reference evidence="3" key="1">
    <citation type="submission" date="2020-09" db="EMBL/GenBank/DDBJ databases">
        <title>Novel species of Mucilaginibacter isolated from a glacier on the Tibetan Plateau.</title>
        <authorList>
            <person name="Liu Q."/>
            <person name="Xin Y.-H."/>
        </authorList>
    </citation>
    <scope>NUCLEOTIDE SEQUENCE</scope>
    <source>
        <strain evidence="3">ZB1P21</strain>
    </source>
</reference>
<dbReference type="Gene3D" id="2.40.160.20">
    <property type="match status" value="1"/>
</dbReference>
<comment type="caution">
    <text evidence="3">The sequence shown here is derived from an EMBL/GenBank/DDBJ whole genome shotgun (WGS) entry which is preliminary data.</text>
</comment>
<dbReference type="RefSeq" id="WP_191161446.1">
    <property type="nucleotide sequence ID" value="NZ_JACWMX010000002.1"/>
</dbReference>
<evidence type="ECO:0000256" key="1">
    <source>
        <dbReference type="SAM" id="MobiDB-lite"/>
    </source>
</evidence>